<feature type="region of interest" description="Disordered" evidence="2">
    <location>
        <begin position="1"/>
        <end position="24"/>
    </location>
</feature>
<protein>
    <submittedName>
        <fullName evidence="4">Transcriptional regulator, XRE family with cupin sensor</fullName>
    </submittedName>
</protein>
<dbReference type="Proteomes" id="UP000190092">
    <property type="component" value="Unassembled WGS sequence"/>
</dbReference>
<dbReference type="GO" id="GO:0003677">
    <property type="term" value="F:DNA binding"/>
    <property type="evidence" value="ECO:0007669"/>
    <property type="project" value="UniProtKB-KW"/>
</dbReference>
<dbReference type="Gene3D" id="1.10.260.40">
    <property type="entry name" value="lambda repressor-like DNA-binding domains"/>
    <property type="match status" value="1"/>
</dbReference>
<reference evidence="5" key="1">
    <citation type="submission" date="2017-02" db="EMBL/GenBank/DDBJ databases">
        <authorList>
            <person name="Varghese N."/>
            <person name="Submissions S."/>
        </authorList>
    </citation>
    <scope>NUCLEOTIDE SEQUENCE [LARGE SCALE GENOMIC DNA]</scope>
    <source>
        <strain evidence="5">ATCC 27094</strain>
    </source>
</reference>
<dbReference type="CDD" id="cd00093">
    <property type="entry name" value="HTH_XRE"/>
    <property type="match status" value="1"/>
</dbReference>
<dbReference type="Pfam" id="PF07883">
    <property type="entry name" value="Cupin_2"/>
    <property type="match status" value="1"/>
</dbReference>
<dbReference type="Gene3D" id="2.60.120.10">
    <property type="entry name" value="Jelly Rolls"/>
    <property type="match status" value="1"/>
</dbReference>
<dbReference type="InterPro" id="IPR013096">
    <property type="entry name" value="Cupin_2"/>
</dbReference>
<dbReference type="SMART" id="SM00530">
    <property type="entry name" value="HTH_XRE"/>
    <property type="match status" value="1"/>
</dbReference>
<dbReference type="OrthoDB" id="9805356at2"/>
<keyword evidence="1" id="KW-0238">DNA-binding</keyword>
<feature type="domain" description="HTH cro/C1-type" evidence="3">
    <location>
        <begin position="38"/>
        <end position="92"/>
    </location>
</feature>
<keyword evidence="5" id="KW-1185">Reference proteome</keyword>
<accession>A0A1T4L904</accession>
<dbReference type="InterPro" id="IPR010982">
    <property type="entry name" value="Lambda_DNA-bd_dom_sf"/>
</dbReference>
<name>A0A1T4L904_9HYPH</name>
<dbReference type="CDD" id="cd02209">
    <property type="entry name" value="cupin_XRE_C"/>
    <property type="match status" value="1"/>
</dbReference>
<dbReference type="PANTHER" id="PTHR46797:SF1">
    <property type="entry name" value="METHYLPHOSPHONATE SYNTHASE"/>
    <property type="match status" value="1"/>
</dbReference>
<dbReference type="STRING" id="225324.SAMN02745126_01422"/>
<dbReference type="PANTHER" id="PTHR46797">
    <property type="entry name" value="HTH-TYPE TRANSCRIPTIONAL REGULATOR"/>
    <property type="match status" value="1"/>
</dbReference>
<proteinExistence type="predicted"/>
<dbReference type="InterPro" id="IPR014710">
    <property type="entry name" value="RmlC-like_jellyroll"/>
</dbReference>
<evidence type="ECO:0000256" key="2">
    <source>
        <dbReference type="SAM" id="MobiDB-lite"/>
    </source>
</evidence>
<organism evidence="4 5">
    <name type="scientific">Enhydrobacter aerosaccus</name>
    <dbReference type="NCBI Taxonomy" id="225324"/>
    <lineage>
        <taxon>Bacteria</taxon>
        <taxon>Pseudomonadati</taxon>
        <taxon>Pseudomonadota</taxon>
        <taxon>Alphaproteobacteria</taxon>
        <taxon>Hyphomicrobiales</taxon>
        <taxon>Enhydrobacter</taxon>
    </lineage>
</organism>
<sequence>MVRKSRAVSASRPSSRLKTASKTGGKATDVELQLGKRIAALRAAVGFTLDRLAADAGFTKGYLSKIENSKVIPPIGTLVKIAQVLNTDLAALFGNNMPDAANDEAICVVRSWERETAIRGGSSFGYDYVALAHKRHHKQMEPFIMVFPSEVDKDIRFEHEGEEFMFILAGKVEFEAEIGGRTKTWILSAGDSAYFDAEIPHRGRSLRGESQALVVIYRSRSDETATD</sequence>
<dbReference type="Pfam" id="PF01381">
    <property type="entry name" value="HTH_3"/>
    <property type="match status" value="1"/>
</dbReference>
<dbReference type="SUPFAM" id="SSF51182">
    <property type="entry name" value="RmlC-like cupins"/>
    <property type="match status" value="1"/>
</dbReference>
<feature type="compositionally biased region" description="Low complexity" evidence="2">
    <location>
        <begin position="7"/>
        <end position="16"/>
    </location>
</feature>
<dbReference type="InterPro" id="IPR001387">
    <property type="entry name" value="Cro/C1-type_HTH"/>
</dbReference>
<dbReference type="GO" id="GO:0005829">
    <property type="term" value="C:cytosol"/>
    <property type="evidence" value="ECO:0007669"/>
    <property type="project" value="TreeGrafter"/>
</dbReference>
<dbReference type="InterPro" id="IPR011051">
    <property type="entry name" value="RmlC_Cupin_sf"/>
</dbReference>
<dbReference type="InterPro" id="IPR050807">
    <property type="entry name" value="TransReg_Diox_bact_type"/>
</dbReference>
<evidence type="ECO:0000313" key="4">
    <source>
        <dbReference type="EMBL" id="SJZ51154.1"/>
    </source>
</evidence>
<dbReference type="AlphaFoldDB" id="A0A1T4L904"/>
<evidence type="ECO:0000259" key="3">
    <source>
        <dbReference type="PROSITE" id="PS50943"/>
    </source>
</evidence>
<gene>
    <name evidence="4" type="ORF">SAMN02745126_01422</name>
</gene>
<evidence type="ECO:0000256" key="1">
    <source>
        <dbReference type="ARBA" id="ARBA00023125"/>
    </source>
</evidence>
<evidence type="ECO:0000313" key="5">
    <source>
        <dbReference type="Proteomes" id="UP000190092"/>
    </source>
</evidence>
<dbReference type="PROSITE" id="PS50943">
    <property type="entry name" value="HTH_CROC1"/>
    <property type="match status" value="1"/>
</dbReference>
<dbReference type="RefSeq" id="WP_085933054.1">
    <property type="nucleotide sequence ID" value="NZ_FUWJ01000001.1"/>
</dbReference>
<dbReference type="GO" id="GO:0003700">
    <property type="term" value="F:DNA-binding transcription factor activity"/>
    <property type="evidence" value="ECO:0007669"/>
    <property type="project" value="TreeGrafter"/>
</dbReference>
<dbReference type="SUPFAM" id="SSF47413">
    <property type="entry name" value="lambda repressor-like DNA-binding domains"/>
    <property type="match status" value="1"/>
</dbReference>
<dbReference type="EMBL" id="FUWJ01000001">
    <property type="protein sequence ID" value="SJZ51154.1"/>
    <property type="molecule type" value="Genomic_DNA"/>
</dbReference>